<feature type="transmembrane region" description="Helical" evidence="7">
    <location>
        <begin position="12"/>
        <end position="31"/>
    </location>
</feature>
<evidence type="ECO:0000256" key="4">
    <source>
        <dbReference type="ARBA" id="ARBA00022692"/>
    </source>
</evidence>
<reference evidence="9 10" key="1">
    <citation type="submission" date="2019-07" db="EMBL/GenBank/DDBJ databases">
        <title>Complete Genome Sequence of Leptotrichia goodfellowii Strain JCM 16774.</title>
        <authorList>
            <person name="Watanabe S."/>
            <person name="Cui L."/>
        </authorList>
    </citation>
    <scope>NUCLEOTIDE SEQUENCE [LARGE SCALE GENOMIC DNA]</scope>
    <source>
        <strain evidence="9 10">JCM16774</strain>
    </source>
</reference>
<comment type="similarity">
    <text evidence="7">Belongs to the binding-protein-dependent transport system permease family.</text>
</comment>
<proteinExistence type="inferred from homology"/>
<dbReference type="Gene3D" id="1.10.3720.10">
    <property type="entry name" value="MetI-like"/>
    <property type="match status" value="1"/>
</dbReference>
<dbReference type="EMBL" id="AP019822">
    <property type="protein sequence ID" value="BBM36875.1"/>
    <property type="molecule type" value="Genomic_DNA"/>
</dbReference>
<evidence type="ECO:0000256" key="6">
    <source>
        <dbReference type="ARBA" id="ARBA00023136"/>
    </source>
</evidence>
<dbReference type="SUPFAM" id="SSF161098">
    <property type="entry name" value="MetI-like"/>
    <property type="match status" value="1"/>
</dbReference>
<feature type="transmembrane region" description="Helical" evidence="7">
    <location>
        <begin position="101"/>
        <end position="124"/>
    </location>
</feature>
<name>A0A510JF52_9FUSO</name>
<accession>A0A510JF52</accession>
<evidence type="ECO:0000259" key="8">
    <source>
        <dbReference type="PROSITE" id="PS50928"/>
    </source>
</evidence>
<keyword evidence="6 7" id="KW-0472">Membrane</keyword>
<dbReference type="Pfam" id="PF19300">
    <property type="entry name" value="BPD_transp_1_N"/>
    <property type="match status" value="1"/>
</dbReference>
<dbReference type="STRING" id="714315.GCA_000516535_01828"/>
<dbReference type="RefSeq" id="WP_036056182.1">
    <property type="nucleotide sequence ID" value="NZ_AP019822.1"/>
</dbReference>
<evidence type="ECO:0000256" key="1">
    <source>
        <dbReference type="ARBA" id="ARBA00004651"/>
    </source>
</evidence>
<comment type="subcellular location">
    <subcellularLocation>
        <location evidence="1 7">Cell membrane</location>
        <topology evidence="1 7">Multi-pass membrane protein</topology>
    </subcellularLocation>
</comment>
<dbReference type="GO" id="GO:0005886">
    <property type="term" value="C:plasma membrane"/>
    <property type="evidence" value="ECO:0007669"/>
    <property type="project" value="UniProtKB-SubCell"/>
</dbReference>
<dbReference type="Pfam" id="PF00528">
    <property type="entry name" value="BPD_transp_1"/>
    <property type="match status" value="1"/>
</dbReference>
<dbReference type="PANTHER" id="PTHR43163">
    <property type="entry name" value="DIPEPTIDE TRANSPORT SYSTEM PERMEASE PROTEIN DPPB-RELATED"/>
    <property type="match status" value="1"/>
</dbReference>
<keyword evidence="4 7" id="KW-0812">Transmembrane</keyword>
<dbReference type="GO" id="GO:0055085">
    <property type="term" value="P:transmembrane transport"/>
    <property type="evidence" value="ECO:0007669"/>
    <property type="project" value="InterPro"/>
</dbReference>
<feature type="transmembrane region" description="Helical" evidence="7">
    <location>
        <begin position="145"/>
        <end position="165"/>
    </location>
</feature>
<evidence type="ECO:0000313" key="9">
    <source>
        <dbReference type="EMBL" id="BBM36875.1"/>
    </source>
</evidence>
<dbReference type="InterPro" id="IPR045621">
    <property type="entry name" value="BPD_transp_1_N"/>
</dbReference>
<protein>
    <submittedName>
        <fullName evidence="9">ABC-type dipeptide/oligopeptide/nickel transport systems, permease components</fullName>
    </submittedName>
</protein>
<feature type="transmembrane region" description="Helical" evidence="7">
    <location>
        <begin position="177"/>
        <end position="196"/>
    </location>
</feature>
<keyword evidence="2 7" id="KW-0813">Transport</keyword>
<evidence type="ECO:0000313" key="10">
    <source>
        <dbReference type="Proteomes" id="UP000321606"/>
    </source>
</evidence>
<dbReference type="KEGG" id="lgo:JCM16774_1821"/>
<gene>
    <name evidence="9" type="ORF">JCM16774_1821</name>
</gene>
<evidence type="ECO:0000256" key="5">
    <source>
        <dbReference type="ARBA" id="ARBA00022989"/>
    </source>
</evidence>
<dbReference type="InterPro" id="IPR035906">
    <property type="entry name" value="MetI-like_sf"/>
</dbReference>
<feature type="transmembrane region" description="Helical" evidence="7">
    <location>
        <begin position="278"/>
        <end position="300"/>
    </location>
</feature>
<feature type="domain" description="ABC transmembrane type-1" evidence="8">
    <location>
        <begin position="99"/>
        <end position="296"/>
    </location>
</feature>
<dbReference type="Proteomes" id="UP000321606">
    <property type="component" value="Chromosome"/>
</dbReference>
<sequence length="307" mass="35577">MKYTQLLKETVKILCLLFVISIIVFFFIRLLPSSPEETYLRSTGVPVTAENLKNLRAEWGLDRPLVEQYLKWIGNFIKFNWGTSLITKNDIKIEMLARLPYSLGIGLGGVLISAFLSFFLGYFSSLKRNGFFDRFTKGLSLMSQTVPSFILAIIIIYFFSIKWKLTTFFFNKDLSNFFLSIFIISLYLMGKFSRIVRIHFREQMTKTYILAAISRGFSEKYVLFRHAARPVIYGLISAVISEFSWVIGGTAVLEVIFIIPGISTFLVESIKYRDYNVIQSYILIVVIWMIAVKIFFNIILKYLDIKE</sequence>
<dbReference type="PROSITE" id="PS50928">
    <property type="entry name" value="ABC_TM1"/>
    <property type="match status" value="1"/>
</dbReference>
<dbReference type="OrthoDB" id="9773683at2"/>
<keyword evidence="5 7" id="KW-1133">Transmembrane helix</keyword>
<feature type="transmembrane region" description="Helical" evidence="7">
    <location>
        <begin position="231"/>
        <end position="258"/>
    </location>
</feature>
<evidence type="ECO:0000256" key="3">
    <source>
        <dbReference type="ARBA" id="ARBA00022475"/>
    </source>
</evidence>
<evidence type="ECO:0000256" key="7">
    <source>
        <dbReference type="RuleBase" id="RU363032"/>
    </source>
</evidence>
<dbReference type="PANTHER" id="PTHR43163:SF6">
    <property type="entry name" value="DIPEPTIDE TRANSPORT SYSTEM PERMEASE PROTEIN DPPB-RELATED"/>
    <property type="match status" value="1"/>
</dbReference>
<dbReference type="CDD" id="cd06261">
    <property type="entry name" value="TM_PBP2"/>
    <property type="match status" value="1"/>
</dbReference>
<dbReference type="InterPro" id="IPR000515">
    <property type="entry name" value="MetI-like"/>
</dbReference>
<organism evidence="9 10">
    <name type="scientific">Pseudoleptotrichia goodfellowii</name>
    <dbReference type="NCBI Taxonomy" id="157692"/>
    <lineage>
        <taxon>Bacteria</taxon>
        <taxon>Fusobacteriati</taxon>
        <taxon>Fusobacteriota</taxon>
        <taxon>Fusobacteriia</taxon>
        <taxon>Fusobacteriales</taxon>
        <taxon>Leptotrichiaceae</taxon>
        <taxon>Pseudoleptotrichia</taxon>
    </lineage>
</organism>
<keyword evidence="3" id="KW-1003">Cell membrane</keyword>
<dbReference type="AlphaFoldDB" id="A0A510JF52"/>
<evidence type="ECO:0000256" key="2">
    <source>
        <dbReference type="ARBA" id="ARBA00022448"/>
    </source>
</evidence>